<comment type="caution">
    <text evidence="2">The sequence shown here is derived from an EMBL/GenBank/DDBJ whole genome shotgun (WGS) entry which is preliminary data.</text>
</comment>
<organism evidence="2 3">
    <name type="scientific">Litorivivens lipolytica</name>
    <dbReference type="NCBI Taxonomy" id="1524264"/>
    <lineage>
        <taxon>Bacteria</taxon>
        <taxon>Pseudomonadati</taxon>
        <taxon>Pseudomonadota</taxon>
        <taxon>Gammaproteobacteria</taxon>
        <taxon>Litorivivens</taxon>
    </lineage>
</organism>
<accession>A0A7W4W3R1</accession>
<proteinExistence type="predicted"/>
<keyword evidence="1" id="KW-0812">Transmembrane</keyword>
<dbReference type="Proteomes" id="UP000537130">
    <property type="component" value="Unassembled WGS sequence"/>
</dbReference>
<sequence length="167" mass="18862">MIELKKNNKGYCLILQPNCSADWQMNRQIILAVGLVSAVVALGFAAIGAWLILPFAGLEMLALGSALYWVNRHQHHRHILWLEQGLLRIEKGYRWPSQSWQWPVEEVALHVSDDDLSSPLCISLCQGSSQVEIGEFLTREDSQQLISTLRTLGLATRGYSHHDSWQA</sequence>
<dbReference type="InterPro" id="IPR019253">
    <property type="entry name" value="DUF2244_TM"/>
</dbReference>
<feature type="transmembrane region" description="Helical" evidence="1">
    <location>
        <begin position="29"/>
        <end position="46"/>
    </location>
</feature>
<protein>
    <submittedName>
        <fullName evidence="2">Putative membrane protein</fullName>
    </submittedName>
</protein>
<gene>
    <name evidence="2" type="ORF">FHR99_001133</name>
</gene>
<dbReference type="Pfam" id="PF10003">
    <property type="entry name" value="DUF2244"/>
    <property type="match status" value="1"/>
</dbReference>
<keyword evidence="1" id="KW-1133">Transmembrane helix</keyword>
<evidence type="ECO:0000256" key="1">
    <source>
        <dbReference type="SAM" id="Phobius"/>
    </source>
</evidence>
<dbReference type="EMBL" id="JACHWY010000001">
    <property type="protein sequence ID" value="MBB3046897.1"/>
    <property type="molecule type" value="Genomic_DNA"/>
</dbReference>
<dbReference type="RefSeq" id="WP_183409552.1">
    <property type="nucleotide sequence ID" value="NZ_JACHWY010000001.1"/>
</dbReference>
<evidence type="ECO:0000313" key="3">
    <source>
        <dbReference type="Proteomes" id="UP000537130"/>
    </source>
</evidence>
<reference evidence="2 3" key="1">
    <citation type="submission" date="2020-08" db="EMBL/GenBank/DDBJ databases">
        <title>Genomic Encyclopedia of Type Strains, Phase III (KMG-III): the genomes of soil and plant-associated and newly described type strains.</title>
        <authorList>
            <person name="Whitman W."/>
        </authorList>
    </citation>
    <scope>NUCLEOTIDE SEQUENCE [LARGE SCALE GENOMIC DNA]</scope>
    <source>
        <strain evidence="2 3">CECT 8654</strain>
    </source>
</reference>
<name>A0A7W4W3R1_9GAMM</name>
<keyword evidence="3" id="KW-1185">Reference proteome</keyword>
<keyword evidence="1" id="KW-0472">Membrane</keyword>
<dbReference type="AlphaFoldDB" id="A0A7W4W3R1"/>
<evidence type="ECO:0000313" key="2">
    <source>
        <dbReference type="EMBL" id="MBB3046897.1"/>
    </source>
</evidence>